<gene>
    <name evidence="3" type="ORF">PCON_13940</name>
</gene>
<keyword evidence="4" id="KW-1185">Reference proteome</keyword>
<evidence type="ECO:0000256" key="1">
    <source>
        <dbReference type="SAM" id="Coils"/>
    </source>
</evidence>
<accession>U4LFX4</accession>
<proteinExistence type="predicted"/>
<reference evidence="3 4" key="1">
    <citation type="journal article" date="2013" name="PLoS Genet.">
        <title>The genome and development-dependent transcriptomes of Pyronema confluens: a window into fungal evolution.</title>
        <authorList>
            <person name="Traeger S."/>
            <person name="Altegoer F."/>
            <person name="Freitag M."/>
            <person name="Gabaldon T."/>
            <person name="Kempken F."/>
            <person name="Kumar A."/>
            <person name="Marcet-Houben M."/>
            <person name="Poggeler S."/>
            <person name="Stajich J.E."/>
            <person name="Nowrousian M."/>
        </authorList>
    </citation>
    <scope>NUCLEOTIDE SEQUENCE [LARGE SCALE GENOMIC DNA]</scope>
    <source>
        <strain evidence="4">CBS 100304</strain>
        <tissue evidence="3">Vegetative mycelium</tissue>
    </source>
</reference>
<evidence type="ECO:0000313" key="3">
    <source>
        <dbReference type="EMBL" id="CCX14347.1"/>
    </source>
</evidence>
<protein>
    <submittedName>
        <fullName evidence="3">Uncharacterized protein</fullName>
    </submittedName>
</protein>
<dbReference type="EMBL" id="HF935952">
    <property type="protein sequence ID" value="CCX14347.1"/>
    <property type="molecule type" value="Genomic_DNA"/>
</dbReference>
<dbReference type="Proteomes" id="UP000018144">
    <property type="component" value="Unassembled WGS sequence"/>
</dbReference>
<organism evidence="3 4">
    <name type="scientific">Pyronema omphalodes (strain CBS 100304)</name>
    <name type="common">Pyronema confluens</name>
    <dbReference type="NCBI Taxonomy" id="1076935"/>
    <lineage>
        <taxon>Eukaryota</taxon>
        <taxon>Fungi</taxon>
        <taxon>Dikarya</taxon>
        <taxon>Ascomycota</taxon>
        <taxon>Pezizomycotina</taxon>
        <taxon>Pezizomycetes</taxon>
        <taxon>Pezizales</taxon>
        <taxon>Pyronemataceae</taxon>
        <taxon>Pyronema</taxon>
    </lineage>
</organism>
<feature type="region of interest" description="Disordered" evidence="2">
    <location>
        <begin position="1"/>
        <end position="60"/>
    </location>
</feature>
<dbReference type="AlphaFoldDB" id="U4LFX4"/>
<name>U4LFX4_PYROM</name>
<dbReference type="OrthoDB" id="10384452at2759"/>
<sequence length="199" mass="22268">MSTTESIATIYSAPVKGSPRPSSTTDSSGECSPTSSPELDSAKTSIKPPKAPATPKLQIPNDDIMTPDAVASLYEMYASDLVEFKMINADGVPSRRYQWLFEKMMARSQRLYSMREMQTATIAAKALDDLEKLIRGRKKMEAEYINELKEKEVMIKTLMDQLQEALEDQNNLLNKLNEFRKQKETTEGASDVAEDIVCS</sequence>
<evidence type="ECO:0000256" key="2">
    <source>
        <dbReference type="SAM" id="MobiDB-lite"/>
    </source>
</evidence>
<evidence type="ECO:0000313" key="4">
    <source>
        <dbReference type="Proteomes" id="UP000018144"/>
    </source>
</evidence>
<feature type="compositionally biased region" description="Polar residues" evidence="2">
    <location>
        <begin position="20"/>
        <end position="44"/>
    </location>
</feature>
<keyword evidence="1" id="KW-0175">Coiled coil</keyword>
<feature type="coiled-coil region" evidence="1">
    <location>
        <begin position="123"/>
        <end position="182"/>
    </location>
</feature>